<dbReference type="Gene3D" id="1.10.10.60">
    <property type="entry name" value="Homeodomain-like"/>
    <property type="match status" value="1"/>
</dbReference>
<dbReference type="PROSITE" id="PS00041">
    <property type="entry name" value="HTH_ARAC_FAMILY_1"/>
    <property type="match status" value="1"/>
</dbReference>
<evidence type="ECO:0000313" key="6">
    <source>
        <dbReference type="Proteomes" id="UP000248790"/>
    </source>
</evidence>
<gene>
    <name evidence="5" type="ORF">LX87_01611</name>
</gene>
<keyword evidence="2 5" id="KW-0238">DNA-binding</keyword>
<evidence type="ECO:0000256" key="2">
    <source>
        <dbReference type="ARBA" id="ARBA00023125"/>
    </source>
</evidence>
<dbReference type="OrthoDB" id="952277at2"/>
<evidence type="ECO:0000256" key="1">
    <source>
        <dbReference type="ARBA" id="ARBA00023015"/>
    </source>
</evidence>
<dbReference type="Gene3D" id="3.30.70.100">
    <property type="match status" value="1"/>
</dbReference>
<protein>
    <submittedName>
        <fullName evidence="5">AraC-like DNA-binding protein</fullName>
    </submittedName>
</protein>
<keyword evidence="3" id="KW-0804">Transcription</keyword>
<dbReference type="GO" id="GO:0003700">
    <property type="term" value="F:DNA-binding transcription factor activity"/>
    <property type="evidence" value="ECO:0007669"/>
    <property type="project" value="InterPro"/>
</dbReference>
<dbReference type="SUPFAM" id="SSF46689">
    <property type="entry name" value="Homeodomain-like"/>
    <property type="match status" value="1"/>
</dbReference>
<evidence type="ECO:0000313" key="5">
    <source>
        <dbReference type="EMBL" id="RAJ99914.1"/>
    </source>
</evidence>
<dbReference type="InterPro" id="IPR009057">
    <property type="entry name" value="Homeodomain-like_sf"/>
</dbReference>
<sequence length="192" mass="22415">MKLYIKHMVCGRCKRAVREILEEFGIDVQKVELGEVEVGELPPTVSLDQIRQALAENDFELLEDRKAVLVEQIKTIIVNEIHHDRRERPEHQNLSDFLTQKIGYDYSYLSHLFSAVEAMTIEKYVIAQKIEKVKEYLRYGELTLSEIAWRLGYSSTQHLSNQFKQLVGLTPSDFKRTETAYRTEIDRIGQPK</sequence>
<evidence type="ECO:0000256" key="3">
    <source>
        <dbReference type="ARBA" id="ARBA00023163"/>
    </source>
</evidence>
<dbReference type="PANTHER" id="PTHR43280">
    <property type="entry name" value="ARAC-FAMILY TRANSCRIPTIONAL REGULATOR"/>
    <property type="match status" value="1"/>
</dbReference>
<reference evidence="5 6" key="1">
    <citation type="submission" date="2018-06" db="EMBL/GenBank/DDBJ databases">
        <title>Genomic Encyclopedia of Archaeal and Bacterial Type Strains, Phase II (KMG-II): from individual species to whole genera.</title>
        <authorList>
            <person name="Goeker M."/>
        </authorList>
    </citation>
    <scope>NUCLEOTIDE SEQUENCE [LARGE SCALE GENOMIC DNA]</scope>
    <source>
        <strain evidence="5 6">DSM 21851</strain>
    </source>
</reference>
<dbReference type="Proteomes" id="UP000248790">
    <property type="component" value="Unassembled WGS sequence"/>
</dbReference>
<dbReference type="InterPro" id="IPR018060">
    <property type="entry name" value="HTH_AraC"/>
</dbReference>
<dbReference type="Pfam" id="PF12833">
    <property type="entry name" value="HTH_18"/>
    <property type="match status" value="1"/>
</dbReference>
<dbReference type="GO" id="GO:0043565">
    <property type="term" value="F:sequence-specific DNA binding"/>
    <property type="evidence" value="ECO:0007669"/>
    <property type="project" value="InterPro"/>
</dbReference>
<name>A0A327X2W8_LARAB</name>
<keyword evidence="6" id="KW-1185">Reference proteome</keyword>
<dbReference type="PROSITE" id="PS01124">
    <property type="entry name" value="HTH_ARAC_FAMILY_2"/>
    <property type="match status" value="1"/>
</dbReference>
<dbReference type="InterPro" id="IPR018062">
    <property type="entry name" value="HTH_AraC-typ_CS"/>
</dbReference>
<dbReference type="RefSeq" id="WP_111627704.1">
    <property type="nucleotide sequence ID" value="NZ_QLMC01000002.1"/>
</dbReference>
<dbReference type="EMBL" id="QLMC01000002">
    <property type="protein sequence ID" value="RAJ99914.1"/>
    <property type="molecule type" value="Genomic_DNA"/>
</dbReference>
<dbReference type="SMART" id="SM00342">
    <property type="entry name" value="HTH_ARAC"/>
    <property type="match status" value="1"/>
</dbReference>
<organism evidence="5 6">
    <name type="scientific">Larkinella arboricola</name>
    <dbReference type="NCBI Taxonomy" id="643671"/>
    <lineage>
        <taxon>Bacteria</taxon>
        <taxon>Pseudomonadati</taxon>
        <taxon>Bacteroidota</taxon>
        <taxon>Cytophagia</taxon>
        <taxon>Cytophagales</taxon>
        <taxon>Spirosomataceae</taxon>
        <taxon>Larkinella</taxon>
    </lineage>
</organism>
<accession>A0A327X2W8</accession>
<proteinExistence type="predicted"/>
<dbReference type="AlphaFoldDB" id="A0A327X2W8"/>
<comment type="caution">
    <text evidence="5">The sequence shown here is derived from an EMBL/GenBank/DDBJ whole genome shotgun (WGS) entry which is preliminary data.</text>
</comment>
<dbReference type="PANTHER" id="PTHR43280:SF2">
    <property type="entry name" value="HTH-TYPE TRANSCRIPTIONAL REGULATOR EXSA"/>
    <property type="match status" value="1"/>
</dbReference>
<feature type="domain" description="HTH araC/xylS-type" evidence="4">
    <location>
        <begin position="71"/>
        <end position="177"/>
    </location>
</feature>
<evidence type="ECO:0000259" key="4">
    <source>
        <dbReference type="PROSITE" id="PS01124"/>
    </source>
</evidence>
<keyword evidence="1" id="KW-0805">Transcription regulation</keyword>